<dbReference type="AlphaFoldDB" id="A0A4R4VAL1"/>
<comment type="caution">
    <text evidence="2">The sequence shown here is derived from an EMBL/GenBank/DDBJ whole genome shotgun (WGS) entry which is preliminary data.</text>
</comment>
<dbReference type="PANTHER" id="PTHR35010">
    <property type="entry name" value="BLL4672 PROTEIN-RELATED"/>
    <property type="match status" value="1"/>
</dbReference>
<reference evidence="2 3" key="1">
    <citation type="submission" date="2019-03" db="EMBL/GenBank/DDBJ databases">
        <title>Draft genome sequences of novel Actinobacteria.</title>
        <authorList>
            <person name="Sahin N."/>
            <person name="Ay H."/>
            <person name="Saygin H."/>
        </authorList>
    </citation>
    <scope>NUCLEOTIDE SEQUENCE [LARGE SCALE GENOMIC DNA]</scope>
    <source>
        <strain evidence="2 3">KC310</strain>
    </source>
</reference>
<dbReference type="EMBL" id="SMKO01000065">
    <property type="protein sequence ID" value="TDD02389.1"/>
    <property type="molecule type" value="Genomic_DNA"/>
</dbReference>
<dbReference type="Proteomes" id="UP000295258">
    <property type="component" value="Unassembled WGS sequence"/>
</dbReference>
<dbReference type="RefSeq" id="WP_132597375.1">
    <property type="nucleotide sequence ID" value="NZ_SMKO01000065.1"/>
</dbReference>
<dbReference type="Pfam" id="PF17765">
    <property type="entry name" value="MLTR_LBD"/>
    <property type="match status" value="1"/>
</dbReference>
<accession>A0A4R4VAL1</accession>
<organism evidence="2 3">
    <name type="scientific">Nonomuraea deserti</name>
    <dbReference type="NCBI Taxonomy" id="1848322"/>
    <lineage>
        <taxon>Bacteria</taxon>
        <taxon>Bacillati</taxon>
        <taxon>Actinomycetota</taxon>
        <taxon>Actinomycetes</taxon>
        <taxon>Streptosporangiales</taxon>
        <taxon>Streptosporangiaceae</taxon>
        <taxon>Nonomuraea</taxon>
    </lineage>
</organism>
<dbReference type="PANTHER" id="PTHR35010:SF2">
    <property type="entry name" value="BLL4672 PROTEIN"/>
    <property type="match status" value="1"/>
</dbReference>
<evidence type="ECO:0000313" key="3">
    <source>
        <dbReference type="Proteomes" id="UP000295258"/>
    </source>
</evidence>
<keyword evidence="3" id="KW-1185">Reference proteome</keyword>
<sequence length="123" mass="13873">MLGPLPATGRYGRNIVYQAFTDTTLPDLLGEEGAGQLARVAAAELRTALSRYPADEYLRSLYAELTAASANFRDDWETGEVGAWRAAKHMRHPTRGWSDFGVEMLHDSDRDHWIMLYTPRDSE</sequence>
<name>A0A4R4VAL1_9ACTN</name>
<gene>
    <name evidence="2" type="ORF">E1292_23440</name>
</gene>
<dbReference type="Gene3D" id="3.30.450.180">
    <property type="match status" value="1"/>
</dbReference>
<dbReference type="InterPro" id="IPR041413">
    <property type="entry name" value="MLTR_LBD"/>
</dbReference>
<feature type="domain" description="MmyB-like transcription regulator ligand binding" evidence="1">
    <location>
        <begin position="2"/>
        <end position="120"/>
    </location>
</feature>
<protein>
    <recommendedName>
        <fullName evidence="1">MmyB-like transcription regulator ligand binding domain-containing protein</fullName>
    </recommendedName>
</protein>
<evidence type="ECO:0000259" key="1">
    <source>
        <dbReference type="Pfam" id="PF17765"/>
    </source>
</evidence>
<proteinExistence type="predicted"/>
<evidence type="ECO:0000313" key="2">
    <source>
        <dbReference type="EMBL" id="TDD02389.1"/>
    </source>
</evidence>